<proteinExistence type="predicted"/>
<dbReference type="Proteomes" id="UP001175226">
    <property type="component" value="Unassembled WGS sequence"/>
</dbReference>
<dbReference type="GO" id="GO:0003684">
    <property type="term" value="F:damaged DNA binding"/>
    <property type="evidence" value="ECO:0007669"/>
    <property type="project" value="TreeGrafter"/>
</dbReference>
<evidence type="ECO:0000313" key="2">
    <source>
        <dbReference type="EMBL" id="KAK0436381.1"/>
    </source>
</evidence>
<evidence type="ECO:0000313" key="3">
    <source>
        <dbReference type="Proteomes" id="UP001175226"/>
    </source>
</evidence>
<feature type="region of interest" description="Disordered" evidence="1">
    <location>
        <begin position="535"/>
        <end position="700"/>
    </location>
</feature>
<reference evidence="2" key="1">
    <citation type="submission" date="2023-06" db="EMBL/GenBank/DDBJ databases">
        <authorList>
            <consortium name="Lawrence Berkeley National Laboratory"/>
            <person name="Ahrendt S."/>
            <person name="Sahu N."/>
            <person name="Indic B."/>
            <person name="Wong-Bajracharya J."/>
            <person name="Merenyi Z."/>
            <person name="Ke H.-M."/>
            <person name="Monk M."/>
            <person name="Kocsube S."/>
            <person name="Drula E."/>
            <person name="Lipzen A."/>
            <person name="Balint B."/>
            <person name="Henrissat B."/>
            <person name="Andreopoulos B."/>
            <person name="Martin F.M."/>
            <person name="Harder C.B."/>
            <person name="Rigling D."/>
            <person name="Ford K.L."/>
            <person name="Foster G.D."/>
            <person name="Pangilinan J."/>
            <person name="Papanicolaou A."/>
            <person name="Barry K."/>
            <person name="LaButti K."/>
            <person name="Viragh M."/>
            <person name="Koriabine M."/>
            <person name="Yan M."/>
            <person name="Riley R."/>
            <person name="Champramary S."/>
            <person name="Plett K.L."/>
            <person name="Tsai I.J."/>
            <person name="Slot J."/>
            <person name="Sipos G."/>
            <person name="Plett J."/>
            <person name="Nagy L.G."/>
            <person name="Grigoriev I.V."/>
        </authorList>
    </citation>
    <scope>NUCLEOTIDE SEQUENCE</scope>
    <source>
        <strain evidence="2">FPL87.14</strain>
    </source>
</reference>
<keyword evidence="3" id="KW-1185">Reference proteome</keyword>
<dbReference type="Gene3D" id="3.40.50.10190">
    <property type="entry name" value="BRCT domain"/>
    <property type="match status" value="1"/>
</dbReference>
<feature type="compositionally biased region" description="Polar residues" evidence="1">
    <location>
        <begin position="548"/>
        <end position="578"/>
    </location>
</feature>
<protein>
    <submittedName>
        <fullName evidence="2">Proline-rich protein</fullName>
    </submittedName>
</protein>
<accession>A0AA39MIR2</accession>
<feature type="region of interest" description="Disordered" evidence="1">
    <location>
        <begin position="960"/>
        <end position="982"/>
    </location>
</feature>
<comment type="caution">
    <text evidence="2">The sequence shown here is derived from an EMBL/GenBank/DDBJ whole genome shotgun (WGS) entry which is preliminary data.</text>
</comment>
<feature type="region of interest" description="Disordered" evidence="1">
    <location>
        <begin position="360"/>
        <end position="446"/>
    </location>
</feature>
<dbReference type="SUPFAM" id="SSF52113">
    <property type="entry name" value="BRCT domain"/>
    <property type="match status" value="1"/>
</dbReference>
<dbReference type="InterPro" id="IPR040227">
    <property type="entry name" value="Nibrin-rel"/>
</dbReference>
<dbReference type="EMBL" id="JAUEPT010000055">
    <property type="protein sequence ID" value="KAK0436381.1"/>
    <property type="molecule type" value="Genomic_DNA"/>
</dbReference>
<feature type="compositionally biased region" description="Polar residues" evidence="1">
    <location>
        <begin position="474"/>
        <end position="494"/>
    </location>
</feature>
<feature type="region of interest" description="Disordered" evidence="1">
    <location>
        <begin position="812"/>
        <end position="943"/>
    </location>
</feature>
<name>A0AA39MIR2_9AGAR</name>
<dbReference type="PANTHER" id="PTHR12162">
    <property type="entry name" value="NIBRIN-RELATED"/>
    <property type="match status" value="1"/>
</dbReference>
<dbReference type="AlphaFoldDB" id="A0AA39MIR2"/>
<dbReference type="GO" id="GO:0030870">
    <property type="term" value="C:Mre11 complex"/>
    <property type="evidence" value="ECO:0007669"/>
    <property type="project" value="InterPro"/>
</dbReference>
<organism evidence="2 3">
    <name type="scientific">Armillaria borealis</name>
    <dbReference type="NCBI Taxonomy" id="47425"/>
    <lineage>
        <taxon>Eukaryota</taxon>
        <taxon>Fungi</taxon>
        <taxon>Dikarya</taxon>
        <taxon>Basidiomycota</taxon>
        <taxon>Agaricomycotina</taxon>
        <taxon>Agaricomycetes</taxon>
        <taxon>Agaricomycetidae</taxon>
        <taxon>Agaricales</taxon>
        <taxon>Marasmiineae</taxon>
        <taxon>Physalacriaceae</taxon>
        <taxon>Armillaria</taxon>
    </lineage>
</organism>
<dbReference type="GO" id="GO:0000724">
    <property type="term" value="P:double-strand break repair via homologous recombination"/>
    <property type="evidence" value="ECO:0007669"/>
    <property type="project" value="TreeGrafter"/>
</dbReference>
<dbReference type="GO" id="GO:0007095">
    <property type="term" value="P:mitotic G2 DNA damage checkpoint signaling"/>
    <property type="evidence" value="ECO:0007669"/>
    <property type="project" value="InterPro"/>
</dbReference>
<feature type="compositionally biased region" description="Basic residues" evidence="1">
    <location>
        <begin position="384"/>
        <end position="393"/>
    </location>
</feature>
<dbReference type="PANTHER" id="PTHR12162:SF0">
    <property type="entry name" value="NIBRIN"/>
    <property type="match status" value="1"/>
</dbReference>
<sequence length="982" mass="107389">MWTIVGPFDGETGEVNFAKSKLLKPGSTYGLGRKGQPLLINSKKISHHHCELIVGESEVDDVSDPHSKPSVQLVNKKDKMFKVERNGVPFPANSAAVVELQDGDILQLASAVSASVRWLPVCVYLPSTRGRTSTSLESCAALGIKVVHISNPNATHHVTSTLSATVSIAASLISACQIVKPEWLSEVLRLGSLPSNDPSSLESHFKLPLASKYRPTFSSVLPEKHKTADVWNPNEERLHIFKDYRFMCVSEKSREIDSELRELLERGDGTIETFNVQDGGAKWRKALSRGHAKESVKMVAIASENAMVAAVGSENWRELLDIAQEFEVRVLELQDIVQTVLDVNVSIFTQGSMAVESSLPSVIPNSIPDEPHAPPPESESGVPPRKKLVRRTVSRQASQEPVSTPDPNPEEILPPRRKLIRRTGSQQPEDTPASLMPPPENALPPRRTLTRRANAGLPIISGLNDNSILINSLTASSAPPETPTESTLESSVPFQRSKKLKRRLDTSNTIESQLASIGKIEVTEEPAYKKHKALFDASDPEKAGITFDGTTFSGFQSGAVSQTQSQSETLGSRSSGSGALQPVREEEEETQQSVPEGSRGQKRKSVSEDVEMAGVEEALAPTSQTDAPPAKKRAVDNVNAVQRLPTTTIQAEDRTRSKPPSTVQPSKSKSGAPLGKPDTDDAFLKAIASTKRGKKNEDEFDREFNKLKISKPELNKENPEDEWKVLEQFGDDDSVRGNFMMIVTMEVTGKHGGRTRQTETNVEWQGKPDFKKFKKKITSRVRPKLVDLVISDESTMGPATAFSPISATYQMDEPVDFDAPEPPKRTKSQKILINDSDSNLDNSPRLTQKSKNKQPSRAGSVVPQKRAASRRPSTPPLFLESSEDEGMQQDLADNDDDVQTLESSAPSRKGAQTRRGTAKKASLQVDDDSDSDAVFKPAKAPLGDPLDRFVEYVIAKRDRRSSFSSFPPAEVSPGQASGPVQQ</sequence>
<evidence type="ECO:0000256" key="1">
    <source>
        <dbReference type="SAM" id="MobiDB-lite"/>
    </source>
</evidence>
<feature type="compositionally biased region" description="Polar residues" evidence="1">
    <location>
        <begin position="829"/>
        <end position="847"/>
    </location>
</feature>
<feature type="compositionally biased region" description="Polar residues" evidence="1">
    <location>
        <begin position="658"/>
        <end position="669"/>
    </location>
</feature>
<feature type="region of interest" description="Disordered" evidence="1">
    <location>
        <begin position="474"/>
        <end position="506"/>
    </location>
</feature>
<dbReference type="InterPro" id="IPR036420">
    <property type="entry name" value="BRCT_dom_sf"/>
</dbReference>
<feature type="compositionally biased region" description="Acidic residues" evidence="1">
    <location>
        <begin position="881"/>
        <end position="899"/>
    </location>
</feature>
<gene>
    <name evidence="2" type="ORF">EV421DRAFT_1907998</name>
</gene>